<evidence type="ECO:0000313" key="2">
    <source>
        <dbReference type="Proteomes" id="UP000222788"/>
    </source>
</evidence>
<reference evidence="1 2" key="2">
    <citation type="journal article" date="2013" name="IMA Fungus">
        <title>IMA Genome-F 1: Ceratocystis fimbriata: Draft nuclear genome sequence for the plant pathogen, Ceratocystis fimbriata.</title>
        <authorList>
            <person name="Wilken P.M."/>
            <person name="Steenkamp E.T."/>
            <person name="Wingfield M.J."/>
            <person name="de Beer Z.W."/>
            <person name="Wingfield B.D."/>
        </authorList>
    </citation>
    <scope>NUCLEOTIDE SEQUENCE [LARGE SCALE GENOMIC DNA]</scope>
    <source>
        <strain evidence="1 2">CBS 114723</strain>
    </source>
</reference>
<dbReference type="Proteomes" id="UP000222788">
    <property type="component" value="Unassembled WGS sequence"/>
</dbReference>
<keyword evidence="2" id="KW-1185">Reference proteome</keyword>
<gene>
    <name evidence="1" type="ORF">CFIMG_000578RA</name>
</gene>
<dbReference type="OrthoDB" id="4191831at2759"/>
<dbReference type="SUPFAM" id="SSF52058">
    <property type="entry name" value="L domain-like"/>
    <property type="match status" value="1"/>
</dbReference>
<dbReference type="EMBL" id="APWK03000011">
    <property type="protein sequence ID" value="PHH55457.1"/>
    <property type="molecule type" value="Genomic_DNA"/>
</dbReference>
<name>A0A2C5XFM9_9PEZI</name>
<dbReference type="AlphaFoldDB" id="A0A2C5XFM9"/>
<evidence type="ECO:0008006" key="3">
    <source>
        <dbReference type="Google" id="ProtNLM"/>
    </source>
</evidence>
<accession>A0A2C5XFM9</accession>
<proteinExistence type="predicted"/>
<protein>
    <recommendedName>
        <fullName evidence="3">F-box domain-containing protein</fullName>
    </recommendedName>
</protein>
<reference evidence="1 2" key="1">
    <citation type="journal article" date="2013" name="Fungal Biol.">
        <title>Analysis of microsatellite markers in the genome of the plant pathogen Ceratocystis fimbriata.</title>
        <authorList>
            <person name="Simpson M.C."/>
            <person name="Wilken P.M."/>
            <person name="Coetzee M.P."/>
            <person name="Wingfield M.J."/>
            <person name="Wingfield B.D."/>
        </authorList>
    </citation>
    <scope>NUCLEOTIDE SEQUENCE [LARGE SCALE GENOMIC DNA]</scope>
    <source>
        <strain evidence="1 2">CBS 114723</strain>
    </source>
</reference>
<comment type="caution">
    <text evidence="1">The sequence shown here is derived from an EMBL/GenBank/DDBJ whole genome shotgun (WGS) entry which is preliminary data.</text>
</comment>
<dbReference type="Gene3D" id="3.80.10.10">
    <property type="entry name" value="Ribonuclease Inhibitor"/>
    <property type="match status" value="1"/>
</dbReference>
<dbReference type="InterPro" id="IPR032675">
    <property type="entry name" value="LRR_dom_sf"/>
</dbReference>
<organism evidence="1 2">
    <name type="scientific">Ceratocystis fimbriata CBS 114723</name>
    <dbReference type="NCBI Taxonomy" id="1035309"/>
    <lineage>
        <taxon>Eukaryota</taxon>
        <taxon>Fungi</taxon>
        <taxon>Dikarya</taxon>
        <taxon>Ascomycota</taxon>
        <taxon>Pezizomycotina</taxon>
        <taxon>Sordariomycetes</taxon>
        <taxon>Hypocreomycetidae</taxon>
        <taxon>Microascales</taxon>
        <taxon>Ceratocystidaceae</taxon>
        <taxon>Ceratocystis</taxon>
    </lineage>
</organism>
<evidence type="ECO:0000313" key="1">
    <source>
        <dbReference type="EMBL" id="PHH55457.1"/>
    </source>
</evidence>
<sequence length="397" mass="45345">MSSSTIHAQDFMSVLPPECCDMVWQLLPSDALHSCMLVSKLWYSDVVPLLYKDVVLECDNYFFQKFSQAMRNSPHLALMVRSLTFTHSDRLAKDIDYFMVKCIEPLRNLQCLRLDGAFSGFGKRLAQMEERGSCFPHLKELHLGTHGQMLADVSHVWKLPALQSLQVVIGDYTRYEFDFSSWPMAENLKSLSLSCANIDYQRVSSLLSLAPGLCRLDFVDFRDVTEQESAQDYSKLKLEQLADLECLMLGVITYSKMHNVDVMDIMPERGHLQPITNLKRLHKLDVSVNSLLGWYPEEAPRISDVIPTSLTTLTLNDDCVGQCGYKWTEKQLITRLWDLLRATTTGNTNVQTIEFGPLGDRWTGETLDELRQVIKQSGSQFEEEMVEGHGQYLKIHV</sequence>